<dbReference type="InterPro" id="IPR057155">
    <property type="entry name" value="DUF7833"/>
</dbReference>
<dbReference type="EMBL" id="DXEL01000040">
    <property type="protein sequence ID" value="HIX74414.1"/>
    <property type="molecule type" value="Genomic_DNA"/>
</dbReference>
<accession>A0A9D2BGI2</accession>
<organism evidence="3 4">
    <name type="scientific">Candidatus Parabacteroides intestinipullorum</name>
    <dbReference type="NCBI Taxonomy" id="2838723"/>
    <lineage>
        <taxon>Bacteria</taxon>
        <taxon>Pseudomonadati</taxon>
        <taxon>Bacteroidota</taxon>
        <taxon>Bacteroidia</taxon>
        <taxon>Bacteroidales</taxon>
        <taxon>Tannerellaceae</taxon>
        <taxon>Parabacteroides</taxon>
    </lineage>
</organism>
<protein>
    <recommendedName>
        <fullName evidence="2">DUF7833 domain-containing protein</fullName>
    </recommendedName>
</protein>
<evidence type="ECO:0000256" key="1">
    <source>
        <dbReference type="SAM" id="MobiDB-lite"/>
    </source>
</evidence>
<evidence type="ECO:0000313" key="4">
    <source>
        <dbReference type="Proteomes" id="UP000886740"/>
    </source>
</evidence>
<gene>
    <name evidence="3" type="ORF">H9977_05200</name>
</gene>
<sequence>MPLRLLADFRSNKKQETRSKQKNANKSAIQDNKKMIQDDKTSPKEEYNKEEYNKIKEEKNSSSSEEEKEVVDDVNASEEKNLNEKKSLKNYRLELLGNNFWCRAIAQLSGQEELSYRELPQVMELFELHIATQNCENEIFSGNEYARRFTNWWRCLGFRSAENIRKVNLSRGDRLLSRCETRANRPSKVEQAMEISQQVSENVKKLLGYV</sequence>
<dbReference type="Pfam" id="PF25200">
    <property type="entry name" value="DUF7833"/>
    <property type="match status" value="1"/>
</dbReference>
<dbReference type="Proteomes" id="UP000886740">
    <property type="component" value="Unassembled WGS sequence"/>
</dbReference>
<reference evidence="3" key="2">
    <citation type="submission" date="2021-04" db="EMBL/GenBank/DDBJ databases">
        <authorList>
            <person name="Gilroy R."/>
        </authorList>
    </citation>
    <scope>NUCLEOTIDE SEQUENCE</scope>
    <source>
        <strain evidence="3">ChiGjej6B6-14162</strain>
    </source>
</reference>
<name>A0A9D2BGI2_9BACT</name>
<comment type="caution">
    <text evidence="3">The sequence shown here is derived from an EMBL/GenBank/DDBJ whole genome shotgun (WGS) entry which is preliminary data.</text>
</comment>
<dbReference type="AlphaFoldDB" id="A0A9D2BGI2"/>
<proteinExistence type="predicted"/>
<feature type="compositionally biased region" description="Basic and acidic residues" evidence="1">
    <location>
        <begin position="10"/>
        <end position="19"/>
    </location>
</feature>
<feature type="domain" description="DUF7833" evidence="2">
    <location>
        <begin position="94"/>
        <end position="155"/>
    </location>
</feature>
<feature type="compositionally biased region" description="Acidic residues" evidence="1">
    <location>
        <begin position="64"/>
        <end position="76"/>
    </location>
</feature>
<feature type="region of interest" description="Disordered" evidence="1">
    <location>
        <begin position="1"/>
        <end position="78"/>
    </location>
</feature>
<evidence type="ECO:0000313" key="3">
    <source>
        <dbReference type="EMBL" id="HIX74414.1"/>
    </source>
</evidence>
<feature type="compositionally biased region" description="Basic and acidic residues" evidence="1">
    <location>
        <begin position="31"/>
        <end position="60"/>
    </location>
</feature>
<evidence type="ECO:0000259" key="2">
    <source>
        <dbReference type="Pfam" id="PF25200"/>
    </source>
</evidence>
<reference evidence="3" key="1">
    <citation type="journal article" date="2021" name="PeerJ">
        <title>Extensive microbial diversity within the chicken gut microbiome revealed by metagenomics and culture.</title>
        <authorList>
            <person name="Gilroy R."/>
            <person name="Ravi A."/>
            <person name="Getino M."/>
            <person name="Pursley I."/>
            <person name="Horton D.L."/>
            <person name="Alikhan N.F."/>
            <person name="Baker D."/>
            <person name="Gharbi K."/>
            <person name="Hall N."/>
            <person name="Watson M."/>
            <person name="Adriaenssens E.M."/>
            <person name="Foster-Nyarko E."/>
            <person name="Jarju S."/>
            <person name="Secka A."/>
            <person name="Antonio M."/>
            <person name="Oren A."/>
            <person name="Chaudhuri R.R."/>
            <person name="La Ragione R."/>
            <person name="Hildebrand F."/>
            <person name="Pallen M.J."/>
        </authorList>
    </citation>
    <scope>NUCLEOTIDE SEQUENCE</scope>
    <source>
        <strain evidence="3">ChiGjej6B6-14162</strain>
    </source>
</reference>